<dbReference type="GO" id="GO:0004149">
    <property type="term" value="F:dihydrolipoyllysine-residue succinyltransferase activity"/>
    <property type="evidence" value="ECO:0007669"/>
    <property type="project" value="UniProtKB-UniRule"/>
</dbReference>
<evidence type="ECO:0000256" key="2">
    <source>
        <dbReference type="ARBA" id="ARBA00005145"/>
    </source>
</evidence>
<comment type="catalytic activity">
    <reaction evidence="11 12">
        <text>N(6)-[(R)-dihydrolipoyl]-L-lysyl-[protein] + succinyl-CoA = N(6)-[(R)-S(8)-succinyldihydrolipoyl]-L-lysyl-[protein] + CoA</text>
        <dbReference type="Rhea" id="RHEA:15213"/>
        <dbReference type="Rhea" id="RHEA-COMP:10475"/>
        <dbReference type="Rhea" id="RHEA-COMP:20092"/>
        <dbReference type="ChEBI" id="CHEBI:57287"/>
        <dbReference type="ChEBI" id="CHEBI:57292"/>
        <dbReference type="ChEBI" id="CHEBI:83100"/>
        <dbReference type="ChEBI" id="CHEBI:83120"/>
        <dbReference type="EC" id="2.3.1.61"/>
    </reaction>
</comment>
<evidence type="ECO:0000256" key="12">
    <source>
        <dbReference type="RuleBase" id="RU361138"/>
    </source>
</evidence>
<dbReference type="RefSeq" id="WP_211936856.1">
    <property type="nucleotide sequence ID" value="NZ_CP073078.1"/>
</dbReference>
<dbReference type="GO" id="GO:0005829">
    <property type="term" value="C:cytosol"/>
    <property type="evidence" value="ECO:0007669"/>
    <property type="project" value="TreeGrafter"/>
</dbReference>
<comment type="cofactor">
    <cofactor evidence="12">
        <name>(R)-lipoate</name>
        <dbReference type="ChEBI" id="CHEBI:83088"/>
    </cofactor>
    <text evidence="12">Binds 1 lipoyl cofactor covalently.</text>
</comment>
<evidence type="ECO:0000256" key="6">
    <source>
        <dbReference type="ARBA" id="ARBA00019511"/>
    </source>
</evidence>
<evidence type="ECO:0000256" key="5">
    <source>
        <dbReference type="ARBA" id="ARBA00012945"/>
    </source>
</evidence>
<dbReference type="Gene3D" id="3.30.559.10">
    <property type="entry name" value="Chloramphenicol acetyltransferase-like domain"/>
    <property type="match status" value="1"/>
</dbReference>
<evidence type="ECO:0000256" key="3">
    <source>
        <dbReference type="ARBA" id="ARBA00007317"/>
    </source>
</evidence>
<dbReference type="InterPro" id="IPR011053">
    <property type="entry name" value="Single_hybrid_motif"/>
</dbReference>
<dbReference type="InterPro" id="IPR001078">
    <property type="entry name" value="2-oxoacid_DH_actylTfrase"/>
</dbReference>
<accession>A0A975ITT3</accession>
<evidence type="ECO:0000256" key="10">
    <source>
        <dbReference type="ARBA" id="ARBA00023315"/>
    </source>
</evidence>
<dbReference type="SUPFAM" id="SSF51230">
    <property type="entry name" value="Single hybrid motif"/>
    <property type="match status" value="1"/>
</dbReference>
<comment type="function">
    <text evidence="1 12">E2 component of the 2-oxoglutarate dehydrogenase (OGDH) complex which catalyzes the second step in the conversion of 2-oxoglutarate to succinyl-CoA and CO(2).</text>
</comment>
<dbReference type="FunFam" id="3.30.559.10:FF:000007">
    <property type="entry name" value="Dihydrolipoamide acetyltransferase component of pyruvate dehydrogenase complex"/>
    <property type="match status" value="1"/>
</dbReference>
<dbReference type="GO" id="GO:0006099">
    <property type="term" value="P:tricarboxylic acid cycle"/>
    <property type="evidence" value="ECO:0007669"/>
    <property type="project" value="UniProtKB-UniRule"/>
</dbReference>
<dbReference type="PROSITE" id="PS50968">
    <property type="entry name" value="BIOTINYL_LIPOYL"/>
    <property type="match status" value="1"/>
</dbReference>
<sequence>MTDIMTPALGESVTEATVARWAKKPGEAVRKDEVLVELETDKVSLEVVAQEDGVLSEIAFDEGATVTPGAVLGRISAGGAAAAPAKPAPKAPEPAPSPAPAAPAPTPVAAAPAPAASALPLSPSVQRIVAENRLDPAAIAGSGKDGRITKGDALGAIEAAAAIPAAAPAPTLVAAEPRALADREERVRMTRLRQTIARRLKEAQNTAAMLTTFNEVDMSAIMALRNQYKDVFEKRHGVKLGFMSFFVKACIAALKDVPDVNAEIEGTDLIYKNHYDIGVAVGTDKGLVVPVVRDADALNLAGVEKAIGALGKKARDGQLAMEDLQGGTFTISNGGVYGSLMSTPILNAPQSGILGMHKIQERPMVVGGQIVIRPMMYLALSYDHRVVDGQGAVTFLVKVKEHIEDPQRLLLDL</sequence>
<dbReference type="EMBL" id="CP073078">
    <property type="protein sequence ID" value="QUD86804.1"/>
    <property type="molecule type" value="Genomic_DNA"/>
</dbReference>
<comment type="subunit">
    <text evidence="4">Forms a 24-polypeptide structural core with octahedral symmetry. Part of the 2-oxoglutarate dehydrogenase (OGDH) complex composed of E1 (2-oxoglutarate dehydrogenase), E2 (dihydrolipoamide succinyltransferase) and E3 (dihydrolipoamide dehydrogenase); the complex contains multiple copies of the three enzymatic components (E1, E2 and E3).</text>
</comment>
<dbReference type="InterPro" id="IPR036625">
    <property type="entry name" value="E3-bd_dom_sf"/>
</dbReference>
<dbReference type="CDD" id="cd06849">
    <property type="entry name" value="lipoyl_domain"/>
    <property type="match status" value="1"/>
</dbReference>
<keyword evidence="9 12" id="KW-0450">Lipoyl</keyword>
<evidence type="ECO:0000256" key="7">
    <source>
        <dbReference type="ARBA" id="ARBA00022532"/>
    </source>
</evidence>
<evidence type="ECO:0000256" key="13">
    <source>
        <dbReference type="SAM" id="MobiDB-lite"/>
    </source>
</evidence>
<dbReference type="InterPro" id="IPR023213">
    <property type="entry name" value="CAT-like_dom_sf"/>
</dbReference>
<dbReference type="SUPFAM" id="SSF52777">
    <property type="entry name" value="CoA-dependent acyltransferases"/>
    <property type="match status" value="1"/>
</dbReference>
<dbReference type="Pfam" id="PF02817">
    <property type="entry name" value="E3_binding"/>
    <property type="match status" value="1"/>
</dbReference>
<feature type="domain" description="Lipoyl-binding" evidence="14">
    <location>
        <begin position="1"/>
        <end position="76"/>
    </location>
</feature>
<evidence type="ECO:0000256" key="1">
    <source>
        <dbReference type="ARBA" id="ARBA00004052"/>
    </source>
</evidence>
<dbReference type="Gene3D" id="2.40.50.100">
    <property type="match status" value="1"/>
</dbReference>
<dbReference type="Proteomes" id="UP000676409">
    <property type="component" value="Chromosome"/>
</dbReference>
<dbReference type="InterPro" id="IPR006255">
    <property type="entry name" value="SucB"/>
</dbReference>
<reference evidence="16" key="1">
    <citation type="submission" date="2021-04" db="EMBL/GenBank/DDBJ databases">
        <title>The complete genome sequence of Caulobacter sp. S6.</title>
        <authorList>
            <person name="Tang Y."/>
            <person name="Ouyang W."/>
            <person name="Liu Q."/>
            <person name="Huang B."/>
            <person name="Guo Z."/>
            <person name="Lei P."/>
        </authorList>
    </citation>
    <scope>NUCLEOTIDE SEQUENCE</scope>
    <source>
        <strain evidence="16">S6</strain>
    </source>
</reference>
<dbReference type="PROSITE" id="PS00189">
    <property type="entry name" value="LIPOYL"/>
    <property type="match status" value="1"/>
</dbReference>
<dbReference type="GO" id="GO:0033512">
    <property type="term" value="P:L-lysine catabolic process to acetyl-CoA via saccharopine"/>
    <property type="evidence" value="ECO:0007669"/>
    <property type="project" value="UniProtKB-UniRule"/>
</dbReference>
<dbReference type="Pfam" id="PF00198">
    <property type="entry name" value="2-oxoacid_dh"/>
    <property type="match status" value="1"/>
</dbReference>
<organism evidence="16 17">
    <name type="scientific">Phenylobacterium montanum</name>
    <dbReference type="NCBI Taxonomy" id="2823693"/>
    <lineage>
        <taxon>Bacteria</taxon>
        <taxon>Pseudomonadati</taxon>
        <taxon>Pseudomonadota</taxon>
        <taxon>Alphaproteobacteria</taxon>
        <taxon>Caulobacterales</taxon>
        <taxon>Caulobacteraceae</taxon>
        <taxon>Phenylobacterium</taxon>
    </lineage>
</organism>
<feature type="domain" description="Peripheral subunit-binding (PSBD)" evidence="15">
    <location>
        <begin position="120"/>
        <end position="157"/>
    </location>
</feature>
<proteinExistence type="inferred from homology"/>
<dbReference type="Pfam" id="PF00364">
    <property type="entry name" value="Biotin_lipoyl"/>
    <property type="match status" value="1"/>
</dbReference>
<keyword evidence="7 12" id="KW-0816">Tricarboxylic acid cycle</keyword>
<gene>
    <name evidence="16" type="primary">odhB</name>
    <name evidence="16" type="ORF">KCG34_17220</name>
</gene>
<protein>
    <recommendedName>
        <fullName evidence="6 12">Dihydrolipoyllysine-residue succinyltransferase component of 2-oxoglutarate dehydrogenase complex</fullName>
        <ecNumber evidence="5 12">2.3.1.61</ecNumber>
    </recommendedName>
    <alternativeName>
        <fullName evidence="12">2-oxoglutarate dehydrogenase complex component E2</fullName>
    </alternativeName>
</protein>
<dbReference type="InterPro" id="IPR003016">
    <property type="entry name" value="2-oxoA_DH_lipoyl-BS"/>
</dbReference>
<keyword evidence="8 12" id="KW-0808">Transferase</keyword>
<evidence type="ECO:0000256" key="11">
    <source>
        <dbReference type="ARBA" id="ARBA00052761"/>
    </source>
</evidence>
<dbReference type="Gene3D" id="4.10.320.10">
    <property type="entry name" value="E3-binding domain"/>
    <property type="match status" value="1"/>
</dbReference>
<evidence type="ECO:0000256" key="4">
    <source>
        <dbReference type="ARBA" id="ARBA00011666"/>
    </source>
</evidence>
<comment type="similarity">
    <text evidence="3 12">Belongs to the 2-oxoacid dehydrogenase family.</text>
</comment>
<dbReference type="KEGG" id="caul:KCG34_17220"/>
<evidence type="ECO:0000313" key="16">
    <source>
        <dbReference type="EMBL" id="QUD86804.1"/>
    </source>
</evidence>
<dbReference type="GO" id="GO:0045252">
    <property type="term" value="C:oxoglutarate dehydrogenase complex"/>
    <property type="evidence" value="ECO:0007669"/>
    <property type="project" value="UniProtKB-UniRule"/>
</dbReference>
<dbReference type="InterPro" id="IPR000089">
    <property type="entry name" value="Biotin_lipoyl"/>
</dbReference>
<dbReference type="PANTHER" id="PTHR43416:SF5">
    <property type="entry name" value="DIHYDROLIPOYLLYSINE-RESIDUE SUCCINYLTRANSFERASE COMPONENT OF 2-OXOGLUTARATE DEHYDROGENASE COMPLEX, MITOCHONDRIAL"/>
    <property type="match status" value="1"/>
</dbReference>
<dbReference type="NCBIfam" id="TIGR01347">
    <property type="entry name" value="sucB"/>
    <property type="match status" value="1"/>
</dbReference>
<dbReference type="SUPFAM" id="SSF47005">
    <property type="entry name" value="Peripheral subunit-binding domain of 2-oxo acid dehydrogenase complex"/>
    <property type="match status" value="1"/>
</dbReference>
<dbReference type="InterPro" id="IPR004167">
    <property type="entry name" value="PSBD"/>
</dbReference>
<dbReference type="PANTHER" id="PTHR43416">
    <property type="entry name" value="DIHYDROLIPOYLLYSINE-RESIDUE SUCCINYLTRANSFERASE COMPONENT OF 2-OXOGLUTARATE DEHYDROGENASE COMPLEX, MITOCHONDRIAL-RELATED"/>
    <property type="match status" value="1"/>
</dbReference>
<feature type="compositionally biased region" description="Pro residues" evidence="13">
    <location>
        <begin position="86"/>
        <end position="106"/>
    </location>
</feature>
<keyword evidence="10 12" id="KW-0012">Acyltransferase</keyword>
<dbReference type="EC" id="2.3.1.61" evidence="5 12"/>
<comment type="pathway">
    <text evidence="2 12">Amino-acid degradation; L-lysine degradation via saccharopine pathway; glutaryl-CoA from L-lysine: step 6/6.</text>
</comment>
<dbReference type="PROSITE" id="PS51826">
    <property type="entry name" value="PSBD"/>
    <property type="match status" value="1"/>
</dbReference>
<name>A0A975ITT3_9CAUL</name>
<dbReference type="AlphaFoldDB" id="A0A975ITT3"/>
<evidence type="ECO:0000313" key="17">
    <source>
        <dbReference type="Proteomes" id="UP000676409"/>
    </source>
</evidence>
<dbReference type="InterPro" id="IPR050537">
    <property type="entry name" value="2-oxoacid_dehydrogenase"/>
</dbReference>
<feature type="region of interest" description="Disordered" evidence="13">
    <location>
        <begin position="81"/>
        <end position="110"/>
    </location>
</feature>
<keyword evidence="17" id="KW-1185">Reference proteome</keyword>
<evidence type="ECO:0000256" key="8">
    <source>
        <dbReference type="ARBA" id="ARBA00022679"/>
    </source>
</evidence>
<evidence type="ECO:0000259" key="15">
    <source>
        <dbReference type="PROSITE" id="PS51826"/>
    </source>
</evidence>
<evidence type="ECO:0000256" key="9">
    <source>
        <dbReference type="ARBA" id="ARBA00022823"/>
    </source>
</evidence>
<dbReference type="NCBIfam" id="NF004309">
    <property type="entry name" value="PRK05704.1"/>
    <property type="match status" value="1"/>
</dbReference>
<evidence type="ECO:0000259" key="14">
    <source>
        <dbReference type="PROSITE" id="PS50968"/>
    </source>
</evidence>